<dbReference type="Proteomes" id="UP000012073">
    <property type="component" value="Unassembled WGS sequence"/>
</dbReference>
<organism evidence="2 3">
    <name type="scientific">Chondrus crispus</name>
    <name type="common">Carrageen Irish moss</name>
    <name type="synonym">Polymorpha crispa</name>
    <dbReference type="NCBI Taxonomy" id="2769"/>
    <lineage>
        <taxon>Eukaryota</taxon>
        <taxon>Rhodophyta</taxon>
        <taxon>Florideophyceae</taxon>
        <taxon>Rhodymeniophycidae</taxon>
        <taxon>Gigartinales</taxon>
        <taxon>Gigartinaceae</taxon>
        <taxon>Chondrus</taxon>
    </lineage>
</organism>
<feature type="region of interest" description="Disordered" evidence="1">
    <location>
        <begin position="414"/>
        <end position="442"/>
    </location>
</feature>
<dbReference type="KEGG" id="ccp:CHC_T00000906001"/>
<protein>
    <submittedName>
        <fullName evidence="2">Uncharacterized protein</fullName>
    </submittedName>
</protein>
<dbReference type="RefSeq" id="XP_005711272.1">
    <property type="nucleotide sequence ID" value="XM_005711215.1"/>
</dbReference>
<dbReference type="EMBL" id="HG002289">
    <property type="protein sequence ID" value="CDF40978.1"/>
    <property type="molecule type" value="Genomic_DNA"/>
</dbReference>
<name>R7QTH1_CHOCR</name>
<evidence type="ECO:0000313" key="2">
    <source>
        <dbReference type="EMBL" id="CDF40978.1"/>
    </source>
</evidence>
<sequence length="455" mass="49469">MSTSSSLDSLRGMGIPLYVERVVTKRSERGRSSILQVEYNTGEKVKVGDLSSLVTYRHMLAGDLTGMALRNNMLSLKTIGNFIYSASVRIEGGKTCFNLVNGGSRRLGVHSSSGVFFCPGSDLETYGRTGIGSSSARWVDAHIEARNVVRGEVINRLTLSADTMYLIGSGVDTELTGVRDSIPQCTISPYAKFVKIDWWRKIAEEAGITLNILEEYGRPEAVILQRDASGNWETGPSCNKSDIDCPECKDCSEGIVRHAGRCGFLSEEEEGRFAVCVVPEHAMFEAKATGGRYMEGRYRKRLIMRAIKLIKVLRCHVADQVRALSNTTGLKMEEVIMTMTRMGEVRREFAAANLCFLLDSTMNGALVQKSPVPVTILQGSTWRHSGSTENPGMISEITGVAPVGTVADYTFHERRTGDPVPEADGGSDLKAGTDSNAVSGDSVTVPTLNGVKWAA</sequence>
<reference evidence="3" key="1">
    <citation type="journal article" date="2013" name="Proc. Natl. Acad. Sci. U.S.A.">
        <title>Genome structure and metabolic features in the red seaweed Chondrus crispus shed light on evolution of the Archaeplastida.</title>
        <authorList>
            <person name="Collen J."/>
            <person name="Porcel B."/>
            <person name="Carre W."/>
            <person name="Ball S.G."/>
            <person name="Chaparro C."/>
            <person name="Tonon T."/>
            <person name="Barbeyron T."/>
            <person name="Michel G."/>
            <person name="Noel B."/>
            <person name="Valentin K."/>
            <person name="Elias M."/>
            <person name="Artiguenave F."/>
            <person name="Arun A."/>
            <person name="Aury J.M."/>
            <person name="Barbosa-Neto J.F."/>
            <person name="Bothwell J.H."/>
            <person name="Bouget F.Y."/>
            <person name="Brillet L."/>
            <person name="Cabello-Hurtado F."/>
            <person name="Capella-Gutierrez S."/>
            <person name="Charrier B."/>
            <person name="Cladiere L."/>
            <person name="Cock J.M."/>
            <person name="Coelho S.M."/>
            <person name="Colleoni C."/>
            <person name="Czjzek M."/>
            <person name="Da Silva C."/>
            <person name="Delage L."/>
            <person name="Denoeud F."/>
            <person name="Deschamps P."/>
            <person name="Dittami S.M."/>
            <person name="Gabaldon T."/>
            <person name="Gachon C.M."/>
            <person name="Groisillier A."/>
            <person name="Herve C."/>
            <person name="Jabbari K."/>
            <person name="Katinka M."/>
            <person name="Kloareg B."/>
            <person name="Kowalczyk N."/>
            <person name="Labadie K."/>
            <person name="Leblanc C."/>
            <person name="Lopez P.J."/>
            <person name="McLachlan D.H."/>
            <person name="Meslet-Cladiere L."/>
            <person name="Moustafa A."/>
            <person name="Nehr Z."/>
            <person name="Nyvall Collen P."/>
            <person name="Panaud O."/>
            <person name="Partensky F."/>
            <person name="Poulain J."/>
            <person name="Rensing S.A."/>
            <person name="Rousvoal S."/>
            <person name="Samson G."/>
            <person name="Symeonidi A."/>
            <person name="Weissenbach J."/>
            <person name="Zambounis A."/>
            <person name="Wincker P."/>
            <person name="Boyen C."/>
        </authorList>
    </citation>
    <scope>NUCLEOTIDE SEQUENCE [LARGE SCALE GENOMIC DNA]</scope>
    <source>
        <strain evidence="3">cv. Stackhouse</strain>
    </source>
</reference>
<proteinExistence type="predicted"/>
<accession>R7QTH1</accession>
<dbReference type="PhylomeDB" id="R7QTH1"/>
<evidence type="ECO:0000256" key="1">
    <source>
        <dbReference type="SAM" id="MobiDB-lite"/>
    </source>
</evidence>
<evidence type="ECO:0000313" key="3">
    <source>
        <dbReference type="Proteomes" id="UP000012073"/>
    </source>
</evidence>
<dbReference type="Gramene" id="CDF40978">
    <property type="protein sequence ID" value="CDF40978"/>
    <property type="gene ID" value="CHC_T00000906001"/>
</dbReference>
<keyword evidence="3" id="KW-1185">Reference proteome</keyword>
<gene>
    <name evidence="2" type="ORF">CHC_T00000906001</name>
</gene>
<feature type="compositionally biased region" description="Polar residues" evidence="1">
    <location>
        <begin position="433"/>
        <end position="442"/>
    </location>
</feature>
<dbReference type="GeneID" id="17318991"/>
<dbReference type="AlphaFoldDB" id="R7QTH1"/>